<evidence type="ECO:0000313" key="8">
    <source>
        <dbReference type="Proteomes" id="UP001054252"/>
    </source>
</evidence>
<organism evidence="7 8">
    <name type="scientific">Rubroshorea leprosula</name>
    <dbReference type="NCBI Taxonomy" id="152421"/>
    <lineage>
        <taxon>Eukaryota</taxon>
        <taxon>Viridiplantae</taxon>
        <taxon>Streptophyta</taxon>
        <taxon>Embryophyta</taxon>
        <taxon>Tracheophyta</taxon>
        <taxon>Spermatophyta</taxon>
        <taxon>Magnoliopsida</taxon>
        <taxon>eudicotyledons</taxon>
        <taxon>Gunneridae</taxon>
        <taxon>Pentapetalae</taxon>
        <taxon>rosids</taxon>
        <taxon>malvids</taxon>
        <taxon>Malvales</taxon>
        <taxon>Dipterocarpaceae</taxon>
        <taxon>Rubroshorea</taxon>
    </lineage>
</organism>
<proteinExistence type="predicted"/>
<dbReference type="GO" id="GO:0005524">
    <property type="term" value="F:ATP binding"/>
    <property type="evidence" value="ECO:0007669"/>
    <property type="project" value="UniProtKB-KW"/>
</dbReference>
<keyword evidence="3" id="KW-0547">Nucleotide-binding</keyword>
<dbReference type="InterPro" id="IPR011009">
    <property type="entry name" value="Kinase-like_dom_sf"/>
</dbReference>
<accession>A0AAV5MKW3</accession>
<name>A0AAV5MKW3_9ROSI</name>
<dbReference type="Gene3D" id="1.10.510.10">
    <property type="entry name" value="Transferase(Phosphotransferase) domain 1"/>
    <property type="match status" value="1"/>
</dbReference>
<keyword evidence="8" id="KW-1185">Reference proteome</keyword>
<evidence type="ECO:0000256" key="1">
    <source>
        <dbReference type="ARBA" id="ARBA00022527"/>
    </source>
</evidence>
<comment type="caution">
    <text evidence="7">The sequence shown here is derived from an EMBL/GenBank/DDBJ whole genome shotgun (WGS) entry which is preliminary data.</text>
</comment>
<dbReference type="GO" id="GO:0005886">
    <property type="term" value="C:plasma membrane"/>
    <property type="evidence" value="ECO:0007669"/>
    <property type="project" value="TreeGrafter"/>
</dbReference>
<dbReference type="EMBL" id="BPVZ01000376">
    <property type="protein sequence ID" value="GKV50545.1"/>
    <property type="molecule type" value="Genomic_DNA"/>
</dbReference>
<protein>
    <recommendedName>
        <fullName evidence="6">Protein kinase domain-containing protein</fullName>
    </recommendedName>
</protein>
<dbReference type="Proteomes" id="UP001054252">
    <property type="component" value="Unassembled WGS sequence"/>
</dbReference>
<dbReference type="PIRSF" id="PIRSF000654">
    <property type="entry name" value="Integrin-linked_kinase"/>
    <property type="match status" value="1"/>
</dbReference>
<keyword evidence="4" id="KW-0418">Kinase</keyword>
<keyword evidence="5" id="KW-0067">ATP-binding</keyword>
<gene>
    <name evidence="7" type="ORF">SLEP1_g57247</name>
</gene>
<dbReference type="PROSITE" id="PS50011">
    <property type="entry name" value="PROTEIN_KINASE_DOM"/>
    <property type="match status" value="1"/>
</dbReference>
<evidence type="ECO:0000256" key="3">
    <source>
        <dbReference type="ARBA" id="ARBA00022741"/>
    </source>
</evidence>
<evidence type="ECO:0000256" key="5">
    <source>
        <dbReference type="ARBA" id="ARBA00022840"/>
    </source>
</evidence>
<dbReference type="GO" id="GO:0009506">
    <property type="term" value="C:plasmodesma"/>
    <property type="evidence" value="ECO:0007669"/>
    <property type="project" value="TreeGrafter"/>
</dbReference>
<dbReference type="GO" id="GO:0004674">
    <property type="term" value="F:protein serine/threonine kinase activity"/>
    <property type="evidence" value="ECO:0007669"/>
    <property type="project" value="UniProtKB-KW"/>
</dbReference>
<dbReference type="AlphaFoldDB" id="A0AAV5MKW3"/>
<dbReference type="PANTHER" id="PTHR27003:SF451">
    <property type="entry name" value="PROTEIN KINASE DOMAIN-CONTAINING PROTEIN"/>
    <property type="match status" value="1"/>
</dbReference>
<dbReference type="SUPFAM" id="SSF56112">
    <property type="entry name" value="Protein kinase-like (PK-like)"/>
    <property type="match status" value="1"/>
</dbReference>
<dbReference type="Pfam" id="PF07714">
    <property type="entry name" value="PK_Tyr_Ser-Thr"/>
    <property type="match status" value="1"/>
</dbReference>
<reference evidence="7 8" key="1">
    <citation type="journal article" date="2021" name="Commun. Biol.">
        <title>The genome of Shorea leprosula (Dipterocarpaceae) highlights the ecological relevance of drought in aseasonal tropical rainforests.</title>
        <authorList>
            <person name="Ng K.K.S."/>
            <person name="Kobayashi M.J."/>
            <person name="Fawcett J.A."/>
            <person name="Hatakeyama M."/>
            <person name="Paape T."/>
            <person name="Ng C.H."/>
            <person name="Ang C.C."/>
            <person name="Tnah L.H."/>
            <person name="Lee C.T."/>
            <person name="Nishiyama T."/>
            <person name="Sese J."/>
            <person name="O'Brien M.J."/>
            <person name="Copetti D."/>
            <person name="Mohd Noor M.I."/>
            <person name="Ong R.C."/>
            <person name="Putra M."/>
            <person name="Sireger I.Z."/>
            <person name="Indrioko S."/>
            <person name="Kosugi Y."/>
            <person name="Izuno A."/>
            <person name="Isagi Y."/>
            <person name="Lee S.L."/>
            <person name="Shimizu K.K."/>
        </authorList>
    </citation>
    <scope>NUCLEOTIDE SEQUENCE [LARGE SCALE GENOMIC DNA]</scope>
    <source>
        <strain evidence="7">214</strain>
    </source>
</reference>
<evidence type="ECO:0000259" key="6">
    <source>
        <dbReference type="PROSITE" id="PS50011"/>
    </source>
</evidence>
<dbReference type="InterPro" id="IPR045272">
    <property type="entry name" value="ANXUR1/2-like"/>
</dbReference>
<keyword evidence="1" id="KW-0723">Serine/threonine-protein kinase</keyword>
<evidence type="ECO:0000256" key="2">
    <source>
        <dbReference type="ARBA" id="ARBA00022679"/>
    </source>
</evidence>
<evidence type="ECO:0000256" key="4">
    <source>
        <dbReference type="ARBA" id="ARBA00022777"/>
    </source>
</evidence>
<feature type="domain" description="Protein kinase" evidence="6">
    <location>
        <begin position="10"/>
        <end position="302"/>
    </location>
</feature>
<evidence type="ECO:0000313" key="7">
    <source>
        <dbReference type="EMBL" id="GKV50545.1"/>
    </source>
</evidence>
<dbReference type="PANTHER" id="PTHR27003">
    <property type="entry name" value="OS07G0166700 PROTEIN"/>
    <property type="match status" value="1"/>
</dbReference>
<sequence length="303" mass="34306">MEIKAATENLHENFKISQGDFRRCIYKGFINDGTLAVAVKRLHPESWMGIHEFQNEVRLLCQLCHPNLVSLVGFCKEENEMIIVREYINNGTLHDHLHGSLGRDSFLWERRLEVCIGLARALHYLHSGVKYAIIHRYVKSSTIFLDENWTAKLSDFELSKMGPHSMSKALIRVDSAVKGTYGYADPEYVATGELTEKSDVYSFGAVLLEILCGRLVIDGGLEKDQIDLTEWARKCIENGTIYDIIDPYLKGKIAPECLGKVVEIAYSCISLEGRDRPTMGEVEVTLELALELQQKAQAHSHLY</sequence>
<dbReference type="Gene3D" id="3.30.200.20">
    <property type="entry name" value="Phosphorylase Kinase, domain 1"/>
    <property type="match status" value="1"/>
</dbReference>
<dbReference type="InterPro" id="IPR001245">
    <property type="entry name" value="Ser-Thr/Tyr_kinase_cat_dom"/>
</dbReference>
<dbReference type="FunFam" id="3.30.200.20:FF:000039">
    <property type="entry name" value="receptor-like protein kinase FERONIA"/>
    <property type="match status" value="1"/>
</dbReference>
<keyword evidence="2" id="KW-0808">Transferase</keyword>
<dbReference type="InterPro" id="IPR000719">
    <property type="entry name" value="Prot_kinase_dom"/>
</dbReference>
<dbReference type="GO" id="GO:0004714">
    <property type="term" value="F:transmembrane receptor protein tyrosine kinase activity"/>
    <property type="evidence" value="ECO:0007669"/>
    <property type="project" value="InterPro"/>
</dbReference>